<keyword evidence="2" id="KW-1185">Reference proteome</keyword>
<name>A0A1G5RD10_9RHOB</name>
<dbReference type="AlphaFoldDB" id="A0A1G5RD10"/>
<evidence type="ECO:0000313" key="2">
    <source>
        <dbReference type="Proteomes" id="UP000198767"/>
    </source>
</evidence>
<organism evidence="1 2">
    <name type="scientific">Epibacterium ulvae</name>
    <dbReference type="NCBI Taxonomy" id="1156985"/>
    <lineage>
        <taxon>Bacteria</taxon>
        <taxon>Pseudomonadati</taxon>
        <taxon>Pseudomonadota</taxon>
        <taxon>Alphaproteobacteria</taxon>
        <taxon>Rhodobacterales</taxon>
        <taxon>Roseobacteraceae</taxon>
        <taxon>Epibacterium</taxon>
    </lineage>
</organism>
<dbReference type="EMBL" id="FMWG01000013">
    <property type="protein sequence ID" value="SCZ71992.1"/>
    <property type="molecule type" value="Genomic_DNA"/>
</dbReference>
<evidence type="ECO:0008006" key="3">
    <source>
        <dbReference type="Google" id="ProtNLM"/>
    </source>
</evidence>
<proteinExistence type="predicted"/>
<gene>
    <name evidence="1" type="ORF">SAMN04488118_11370</name>
</gene>
<accession>A0A1G5RD10</accession>
<dbReference type="RefSeq" id="WP_139163230.1">
    <property type="nucleotide sequence ID" value="NZ_CANMPF010000013.1"/>
</dbReference>
<reference evidence="1 2" key="1">
    <citation type="submission" date="2016-10" db="EMBL/GenBank/DDBJ databases">
        <authorList>
            <person name="de Groot N.N."/>
        </authorList>
    </citation>
    <scope>NUCLEOTIDE SEQUENCE [LARGE SCALE GENOMIC DNA]</scope>
    <source>
        <strain evidence="1 2">U95</strain>
    </source>
</reference>
<sequence length="46" mass="4890">MTKTTYAKPILRQHGKIEAVTKGGTNGGQTDAFFPAGTLFADITFS</sequence>
<protein>
    <recommendedName>
        <fullName evidence="3">Lasso RiPP family leader peptide-containing protein</fullName>
    </recommendedName>
</protein>
<dbReference type="OrthoDB" id="9804233at2"/>
<dbReference type="Proteomes" id="UP000198767">
    <property type="component" value="Unassembled WGS sequence"/>
</dbReference>
<evidence type="ECO:0000313" key="1">
    <source>
        <dbReference type="EMBL" id="SCZ71992.1"/>
    </source>
</evidence>